<proteinExistence type="predicted"/>
<dbReference type="Proteomes" id="UP000663419">
    <property type="component" value="Chromosome 2"/>
</dbReference>
<dbReference type="EMBL" id="CP069103">
    <property type="protein sequence ID" value="QSS51646.1"/>
    <property type="molecule type" value="Genomic_DNA"/>
</dbReference>
<dbReference type="AlphaFoldDB" id="A0A8A1LCK0"/>
<accession>A0A8A1LCK0</accession>
<reference evidence="1" key="1">
    <citation type="submission" date="2021-01" db="EMBL/GenBank/DDBJ databases">
        <title>Chromosome-level genome assembly of a human fungal pathogen reveals clustering of transcriptionally co-regulated genes.</title>
        <authorList>
            <person name="Voorhies M."/>
            <person name="Cohen S."/>
            <person name="Shea T.P."/>
            <person name="Petrus S."/>
            <person name="Munoz J.F."/>
            <person name="Poplawski S."/>
            <person name="Goldman W.E."/>
            <person name="Michael T."/>
            <person name="Cuomo C.A."/>
            <person name="Sil A."/>
            <person name="Beyhan S."/>
        </authorList>
    </citation>
    <scope>NUCLEOTIDE SEQUENCE</scope>
    <source>
        <strain evidence="1">H88</strain>
    </source>
</reference>
<gene>
    <name evidence="1" type="ORF">I7I53_07014</name>
</gene>
<dbReference type="VEuPathDB" id="FungiDB:I7I53_07014"/>
<protein>
    <submittedName>
        <fullName evidence="1">Uncharacterized protein</fullName>
    </submittedName>
</protein>
<organism evidence="1 2">
    <name type="scientific">Ajellomyces capsulatus (strain H88)</name>
    <name type="common">Darling's disease fungus</name>
    <name type="synonym">Histoplasma capsulatum</name>
    <dbReference type="NCBI Taxonomy" id="544711"/>
    <lineage>
        <taxon>Eukaryota</taxon>
        <taxon>Fungi</taxon>
        <taxon>Dikarya</taxon>
        <taxon>Ascomycota</taxon>
        <taxon>Pezizomycotina</taxon>
        <taxon>Eurotiomycetes</taxon>
        <taxon>Eurotiomycetidae</taxon>
        <taxon>Onygenales</taxon>
        <taxon>Ajellomycetaceae</taxon>
        <taxon>Histoplasma</taxon>
    </lineage>
</organism>
<evidence type="ECO:0000313" key="1">
    <source>
        <dbReference type="EMBL" id="QSS51646.1"/>
    </source>
</evidence>
<evidence type="ECO:0000313" key="2">
    <source>
        <dbReference type="Proteomes" id="UP000663419"/>
    </source>
</evidence>
<sequence>MMAAITRRIRILAPAGIAGRFITVMNNSIDEMKHLKWFEGCLENALDQLCSAICDSDITRVRAAYKMLEDAKSKTEDAIINKECTMDETEAVLQELLTSNDVDVTTKAEIRECHQAYRSECEKEFQHIESHESCSGEEDDSQLF</sequence>
<name>A0A8A1LCK0_AJEC8</name>